<feature type="transmembrane region" description="Helical" evidence="6">
    <location>
        <begin position="107"/>
        <end position="127"/>
    </location>
</feature>
<keyword evidence="2" id="KW-1003">Cell membrane</keyword>
<dbReference type="InterPro" id="IPR015867">
    <property type="entry name" value="N-reg_PII/ATP_PRibTrfase_C"/>
</dbReference>
<keyword evidence="4 6" id="KW-1133">Transmembrane helix</keyword>
<evidence type="ECO:0000256" key="5">
    <source>
        <dbReference type="ARBA" id="ARBA00023136"/>
    </source>
</evidence>
<feature type="transmembrane region" description="Helical" evidence="6">
    <location>
        <begin position="83"/>
        <end position="101"/>
    </location>
</feature>
<dbReference type="CDD" id="cd16380">
    <property type="entry name" value="YitT_C"/>
    <property type="match status" value="1"/>
</dbReference>
<evidence type="ECO:0000256" key="1">
    <source>
        <dbReference type="ARBA" id="ARBA00004651"/>
    </source>
</evidence>
<proteinExistence type="predicted"/>
<feature type="transmembrane region" description="Helical" evidence="6">
    <location>
        <begin position="53"/>
        <end position="76"/>
    </location>
</feature>
<dbReference type="Pfam" id="PF10035">
    <property type="entry name" value="DUF2179"/>
    <property type="match status" value="1"/>
</dbReference>
<evidence type="ECO:0000313" key="9">
    <source>
        <dbReference type="Proteomes" id="UP000008456"/>
    </source>
</evidence>
<evidence type="ECO:0000256" key="3">
    <source>
        <dbReference type="ARBA" id="ARBA00022692"/>
    </source>
</evidence>
<evidence type="ECO:0000256" key="4">
    <source>
        <dbReference type="ARBA" id="ARBA00022989"/>
    </source>
</evidence>
<keyword evidence="3 6" id="KW-0812">Transmembrane</keyword>
<dbReference type="InterPro" id="IPR051461">
    <property type="entry name" value="UPF0750_membrane"/>
</dbReference>
<sequence length="288" mass="30994">MKKVIMNKKVKELLFVTLGSLVLAVSINSILLPNALVAGGANGISIVLNHLFGWNIALVLYAINIPLLLLCFLLLGKGVGIKTIYGSLVYPFFVGLTGNIPVLTHNILLAAIYGGILTGLGLGLEFKGNASTGGTAIISQIAHKYTKLPMGICVSIVDGMVILGALFAFNVNIVLFSLICLFIIGRVIDFVQAGLGRYKNLLVVSSKSLEIRATLIRELDKGVTIIPIEGGYQQEGKVMLMTVIKEKDYSAIQEKILEIDDQAFIVSMTANEVKGRGFSIQRILGMDQ</sequence>
<feature type="transmembrane region" description="Helical" evidence="6">
    <location>
        <begin position="173"/>
        <end position="191"/>
    </location>
</feature>
<dbReference type="EMBL" id="AP012200">
    <property type="protein sequence ID" value="BAK21896.1"/>
    <property type="molecule type" value="Genomic_DNA"/>
</dbReference>
<name>F3YBL8_MELPT</name>
<feature type="transmembrane region" description="Helical" evidence="6">
    <location>
        <begin position="148"/>
        <end position="167"/>
    </location>
</feature>
<dbReference type="Proteomes" id="UP000008456">
    <property type="component" value="Chromosome"/>
</dbReference>
<dbReference type="Pfam" id="PF02588">
    <property type="entry name" value="YitT_membrane"/>
    <property type="match status" value="1"/>
</dbReference>
<dbReference type="PANTHER" id="PTHR33545:SF9">
    <property type="entry name" value="UPF0750 MEMBRANE PROTEIN YITE"/>
    <property type="match status" value="1"/>
</dbReference>
<protein>
    <recommendedName>
        <fullName evidence="7">DUF2179 domain-containing protein</fullName>
    </recommendedName>
</protein>
<organism evidence="8 9">
    <name type="scientific">Melissococcus plutonius (strain ATCC 35311 / DSM 29964 / CIP 104052 / LMG 20360 / NCIMB 702443)</name>
    <dbReference type="NCBI Taxonomy" id="940190"/>
    <lineage>
        <taxon>Bacteria</taxon>
        <taxon>Bacillati</taxon>
        <taxon>Bacillota</taxon>
        <taxon>Bacilli</taxon>
        <taxon>Lactobacillales</taxon>
        <taxon>Enterococcaceae</taxon>
        <taxon>Melissococcus</taxon>
    </lineage>
</organism>
<accession>F3YBL8</accession>
<dbReference type="InterPro" id="IPR019264">
    <property type="entry name" value="DUF2179"/>
</dbReference>
<evidence type="ECO:0000259" key="7">
    <source>
        <dbReference type="Pfam" id="PF10035"/>
    </source>
</evidence>
<dbReference type="OrthoDB" id="1758221at2"/>
<dbReference type="KEGG" id="mps:MPTP_1467"/>
<dbReference type="Gene3D" id="3.30.70.120">
    <property type="match status" value="1"/>
</dbReference>
<dbReference type="HOGENOM" id="CLU_063199_1_0_9"/>
<dbReference type="AlphaFoldDB" id="F3YBL8"/>
<keyword evidence="9" id="KW-1185">Reference proteome</keyword>
<comment type="subcellular location">
    <subcellularLocation>
        <location evidence="1">Cell membrane</location>
        <topology evidence="1">Multi-pass membrane protein</topology>
    </subcellularLocation>
</comment>
<keyword evidence="5 6" id="KW-0472">Membrane</keyword>
<dbReference type="PIRSF" id="PIRSF006483">
    <property type="entry name" value="Membrane_protein_YitT"/>
    <property type="match status" value="1"/>
</dbReference>
<dbReference type="PANTHER" id="PTHR33545">
    <property type="entry name" value="UPF0750 MEMBRANE PROTEIN YITT-RELATED"/>
    <property type="match status" value="1"/>
</dbReference>
<dbReference type="InterPro" id="IPR003740">
    <property type="entry name" value="YitT"/>
</dbReference>
<evidence type="ECO:0000313" key="8">
    <source>
        <dbReference type="EMBL" id="BAK21896.1"/>
    </source>
</evidence>
<gene>
    <name evidence="8" type="ordered locus">MPTP_1467</name>
</gene>
<reference key="2">
    <citation type="submission" date="2011-04" db="EMBL/GenBank/DDBJ databases">
        <title>Whole genome sequence of Melissococcus plutonius ATCC 35311.</title>
        <authorList>
            <person name="Okumura K."/>
            <person name="Arai R."/>
            <person name="Osaki M."/>
            <person name="Okura M."/>
            <person name="Kirikae T."/>
            <person name="Takamatsu D."/>
            <person name="Akiyama T."/>
        </authorList>
    </citation>
    <scope>NUCLEOTIDE SEQUENCE</scope>
    <source>
        <strain>ATCC 35311</strain>
    </source>
</reference>
<dbReference type="RefSeq" id="WP_013774332.1">
    <property type="nucleotide sequence ID" value="NC_015516.1"/>
</dbReference>
<feature type="domain" description="DUF2179" evidence="7">
    <location>
        <begin position="222"/>
        <end position="275"/>
    </location>
</feature>
<reference evidence="8 9" key="1">
    <citation type="journal article" date="2011" name="J. Bacteriol.">
        <title>Complete genome sequence of Melissococcus plutonius ATCC 35311.</title>
        <authorList>
            <person name="Okumura K."/>
            <person name="Arai R."/>
            <person name="Okura M."/>
            <person name="Kirikae T."/>
            <person name="Takamatsu D."/>
            <person name="Osaki M."/>
            <person name="Miyoshi-Akiyama T."/>
        </authorList>
    </citation>
    <scope>NUCLEOTIDE SEQUENCE [LARGE SCALE GENOMIC DNA]</scope>
    <source>
        <strain evidence="9">ATCC 35311 / CIP 104052 / LMG 20360 / NCIMB 702443</strain>
    </source>
</reference>
<evidence type="ECO:0000256" key="6">
    <source>
        <dbReference type="SAM" id="Phobius"/>
    </source>
</evidence>
<evidence type="ECO:0000256" key="2">
    <source>
        <dbReference type="ARBA" id="ARBA00022475"/>
    </source>
</evidence>
<dbReference type="GO" id="GO:0005886">
    <property type="term" value="C:plasma membrane"/>
    <property type="evidence" value="ECO:0007669"/>
    <property type="project" value="UniProtKB-SubCell"/>
</dbReference>